<proteinExistence type="predicted"/>
<gene>
    <name evidence="4" type="ORF">GFSPODELE1_LOCUS3742</name>
</gene>
<feature type="transmembrane region" description="Helical" evidence="2">
    <location>
        <begin position="44"/>
        <end position="69"/>
    </location>
</feature>
<keyword evidence="2" id="KW-0472">Membrane</keyword>
<feature type="signal peptide" evidence="3">
    <location>
        <begin position="1"/>
        <end position="28"/>
    </location>
</feature>
<dbReference type="Proteomes" id="UP001497453">
    <property type="component" value="Chromosome 2"/>
</dbReference>
<evidence type="ECO:0000256" key="2">
    <source>
        <dbReference type="SAM" id="Phobius"/>
    </source>
</evidence>
<evidence type="ECO:0008006" key="6">
    <source>
        <dbReference type="Google" id="ProtNLM"/>
    </source>
</evidence>
<keyword evidence="5" id="KW-1185">Reference proteome</keyword>
<evidence type="ECO:0000256" key="1">
    <source>
        <dbReference type="SAM" id="MobiDB-lite"/>
    </source>
</evidence>
<feature type="chain" id="PRO_5045630759" description="Transmembrane protein" evidence="3">
    <location>
        <begin position="29"/>
        <end position="176"/>
    </location>
</feature>
<evidence type="ECO:0000313" key="5">
    <source>
        <dbReference type="Proteomes" id="UP001497453"/>
    </source>
</evidence>
<feature type="region of interest" description="Disordered" evidence="1">
    <location>
        <begin position="153"/>
        <end position="176"/>
    </location>
</feature>
<dbReference type="EMBL" id="OZ037945">
    <property type="protein sequence ID" value="CAL1701760.1"/>
    <property type="molecule type" value="Genomic_DNA"/>
</dbReference>
<evidence type="ECO:0000313" key="4">
    <source>
        <dbReference type="EMBL" id="CAL1701760.1"/>
    </source>
</evidence>
<accession>A0ABP1D1J1</accession>
<evidence type="ECO:0000256" key="3">
    <source>
        <dbReference type="SAM" id="SignalP"/>
    </source>
</evidence>
<keyword evidence="3" id="KW-0732">Signal</keyword>
<sequence length="176" mass="18936">MGTLINRNLWLEVAAALWASSLLPTAQAYCYIDSFGFERCTMGTGARIGIAFGLIALAALVGIMVMVGIRRRRAQAQKANLAYVHNPVQNNQAHYYPGYPQGYPPPGGYDPNGPQYPPQAYTPYPGYDPATGYAPVSPLDAYRMPSLILKTSGSLQPMGSPPQYYAPPAGPPPDKA</sequence>
<protein>
    <recommendedName>
        <fullName evidence="6">Transmembrane protein</fullName>
    </recommendedName>
</protein>
<name>A0ABP1D1J1_9APHY</name>
<reference evidence="5" key="1">
    <citation type="submission" date="2024-04" db="EMBL/GenBank/DDBJ databases">
        <authorList>
            <person name="Shaw F."/>
            <person name="Minotto A."/>
        </authorList>
    </citation>
    <scope>NUCLEOTIDE SEQUENCE [LARGE SCALE GENOMIC DNA]</scope>
</reference>
<organism evidence="4 5">
    <name type="scientific">Somion occarium</name>
    <dbReference type="NCBI Taxonomy" id="3059160"/>
    <lineage>
        <taxon>Eukaryota</taxon>
        <taxon>Fungi</taxon>
        <taxon>Dikarya</taxon>
        <taxon>Basidiomycota</taxon>
        <taxon>Agaricomycotina</taxon>
        <taxon>Agaricomycetes</taxon>
        <taxon>Polyporales</taxon>
        <taxon>Cerrenaceae</taxon>
        <taxon>Somion</taxon>
    </lineage>
</organism>
<keyword evidence="2" id="KW-0812">Transmembrane</keyword>
<keyword evidence="2" id="KW-1133">Transmembrane helix</keyword>
<feature type="compositionally biased region" description="Pro residues" evidence="1">
    <location>
        <begin position="164"/>
        <end position="176"/>
    </location>
</feature>